<dbReference type="EMBL" id="JBEDNZ010000009">
    <property type="protein sequence ID" value="KAL0838834.1"/>
    <property type="molecule type" value="Genomic_DNA"/>
</dbReference>
<dbReference type="Pfam" id="PF15995">
    <property type="entry name" value="DUF4771"/>
    <property type="match status" value="1"/>
</dbReference>
<proteinExistence type="predicted"/>
<name>A0ABD0T6D9_LOXSC</name>
<reference evidence="2 3" key="1">
    <citation type="submission" date="2024-06" db="EMBL/GenBank/DDBJ databases">
        <title>A chromosome-level genome assembly of beet webworm, Loxostege sticticalis.</title>
        <authorList>
            <person name="Zhang Y."/>
        </authorList>
    </citation>
    <scope>NUCLEOTIDE SEQUENCE [LARGE SCALE GENOMIC DNA]</scope>
    <source>
        <strain evidence="2">AQ028</strain>
        <tissue evidence="2">Male pupae</tissue>
    </source>
</reference>
<accession>A0ABD0T6D9</accession>
<dbReference type="Proteomes" id="UP001549921">
    <property type="component" value="Unassembled WGS sequence"/>
</dbReference>
<gene>
    <name evidence="2" type="ORF">ABMA28_016866</name>
</gene>
<feature type="domain" description="DUF4771" evidence="1">
    <location>
        <begin position="484"/>
        <end position="626"/>
    </location>
</feature>
<evidence type="ECO:0000313" key="3">
    <source>
        <dbReference type="Proteomes" id="UP001549921"/>
    </source>
</evidence>
<evidence type="ECO:0000259" key="1">
    <source>
        <dbReference type="Pfam" id="PF15995"/>
    </source>
</evidence>
<sequence length="648" mass="77044">MGKYKMPTVQQFLQKKTIYGPKKDPVWVYLEKEMQENIAKKPYNVKVGNWLKFLRDLRYYFYCEGKRKERRLIREAGPAWYCELSSEQREVLSHLKANIHQDLLEDLPIRIRKSLSDLGLTLKIPKPLLMQAMNDCINDPGVFIWNLYSAYYKKPPSELRPKYDINAMILMSCLVFIDLEECIERLEKLTYMKKGPPQVPPKKKNKYYQPNIRYGEYQQQMYVPLYSTHSSGQKKPPKIEPLGYKFRLRSEDSYERLCKDHTFLDKRKERNKKEKASERICHYKFWEPPSTLRNTDPKMVAYVNKLKMLKNKAKQKFKTPYKNVQYQVGGVSFTGGRPNYLLTNVAFLPTGYIPINGGYIAKGKEYITLLQGYWKFPRSVRKKCDEQCDCVTKWEETVMDYLKETKCKCGHLYDLYHEGKVKEKYFYPATRHGKFWVDKAKIFQMYPLEDFIRDTVREALMSREPTPEPSMPTISASVMKEKDLLAALLADLSDTPLLIPHLPQANLLNNLQEWVRNRVKGKILPKKHKQLILQSQRRWLDLKHMDFRARAYRIPFTLKQLEHFNWSHRHLVQTLFEILLNDFVTRNRMDQLQQTRLWWSTMKYDPYPSKAFLDIYFTYMPGRMKDTFLINPYSSELTPKHGGKTCPL</sequence>
<evidence type="ECO:0000313" key="2">
    <source>
        <dbReference type="EMBL" id="KAL0838834.1"/>
    </source>
</evidence>
<organism evidence="2 3">
    <name type="scientific">Loxostege sticticalis</name>
    <name type="common">Beet webworm moth</name>
    <dbReference type="NCBI Taxonomy" id="481309"/>
    <lineage>
        <taxon>Eukaryota</taxon>
        <taxon>Metazoa</taxon>
        <taxon>Ecdysozoa</taxon>
        <taxon>Arthropoda</taxon>
        <taxon>Hexapoda</taxon>
        <taxon>Insecta</taxon>
        <taxon>Pterygota</taxon>
        <taxon>Neoptera</taxon>
        <taxon>Endopterygota</taxon>
        <taxon>Lepidoptera</taxon>
        <taxon>Glossata</taxon>
        <taxon>Ditrysia</taxon>
        <taxon>Pyraloidea</taxon>
        <taxon>Crambidae</taxon>
        <taxon>Pyraustinae</taxon>
        <taxon>Loxostege</taxon>
    </lineage>
</organism>
<protein>
    <recommendedName>
        <fullName evidence="1">DUF4771 domain-containing protein</fullName>
    </recommendedName>
</protein>
<dbReference type="InterPro" id="IPR031936">
    <property type="entry name" value="DUF4771"/>
</dbReference>
<dbReference type="PANTHER" id="PTHR41967:SF6">
    <property type="entry name" value="FI19406P1-RELATED"/>
    <property type="match status" value="1"/>
</dbReference>
<dbReference type="PANTHER" id="PTHR41967">
    <property type="entry name" value="FI19406P1-RELATED"/>
    <property type="match status" value="1"/>
</dbReference>
<comment type="caution">
    <text evidence="2">The sequence shown here is derived from an EMBL/GenBank/DDBJ whole genome shotgun (WGS) entry which is preliminary data.</text>
</comment>
<dbReference type="AlphaFoldDB" id="A0ABD0T6D9"/>